<evidence type="ECO:0000256" key="2">
    <source>
        <dbReference type="ARBA" id="ARBA00023285"/>
    </source>
</evidence>
<dbReference type="Gene3D" id="1.10.1240.10">
    <property type="entry name" value="Methionine synthase domain"/>
    <property type="match status" value="1"/>
</dbReference>
<dbReference type="RefSeq" id="WP_344876494.1">
    <property type="nucleotide sequence ID" value="NZ_BAABAL010000013.1"/>
</dbReference>
<comment type="caution">
    <text evidence="4">The sequence shown here is derived from an EMBL/GenBank/DDBJ whole genome shotgun (WGS) entry which is preliminary data.</text>
</comment>
<dbReference type="PANTHER" id="PTHR45833:SF1">
    <property type="entry name" value="METHIONINE SYNTHASE"/>
    <property type="match status" value="1"/>
</dbReference>
<dbReference type="PROSITE" id="PS51332">
    <property type="entry name" value="B12_BINDING"/>
    <property type="match status" value="1"/>
</dbReference>
<keyword evidence="2" id="KW-0170">Cobalt</keyword>
<evidence type="ECO:0000259" key="3">
    <source>
        <dbReference type="PROSITE" id="PS51332"/>
    </source>
</evidence>
<feature type="domain" description="B12-binding" evidence="3">
    <location>
        <begin position="88"/>
        <end position="227"/>
    </location>
</feature>
<dbReference type="InterPro" id="IPR006158">
    <property type="entry name" value="Cobalamin-bd"/>
</dbReference>
<sequence length="335" mass="36748">MLTAERDKLFALLGNADERGATAFVLDLFEDGTPPEDLLLDLVAPVQVKVGDFWATNRWSVAQEHAATHISERVVAALSARTPVSPTRGHVVVSCMDGEWHALAARLVAEVLRLRGWRTTFLGASVPAAHLVSYLHQEGPDAVALSCALPVRLPHAHRMVETCQRTGVPVLVGGSGFGPGGRWARVLGAAGWAPGAREAAELLERRWPPEEPPRAQLDHLVDDEYPTLVKRREELIEIALAALREEFPAMANYAERQVEATIEDLGHLADFLAAAVYVQDSLLFTDFLAWMTAILDARHMPPTSLIVPMRAYWQALYDFPRARGHLEAGLSLAQS</sequence>
<dbReference type="Proteomes" id="UP001501747">
    <property type="component" value="Unassembled WGS sequence"/>
</dbReference>
<accession>A0ABP7SGX4</accession>
<evidence type="ECO:0000313" key="5">
    <source>
        <dbReference type="Proteomes" id="UP001501747"/>
    </source>
</evidence>
<dbReference type="InterPro" id="IPR050554">
    <property type="entry name" value="Met_Synthase/Corrinoid"/>
</dbReference>
<dbReference type="Pfam" id="PF02607">
    <property type="entry name" value="B12-binding_2"/>
    <property type="match status" value="1"/>
</dbReference>
<dbReference type="PANTHER" id="PTHR45833">
    <property type="entry name" value="METHIONINE SYNTHASE"/>
    <property type="match status" value="1"/>
</dbReference>
<keyword evidence="5" id="KW-1185">Reference proteome</keyword>
<name>A0ABP7SGX4_9PSEU</name>
<protein>
    <submittedName>
        <fullName evidence="4">Cobalamin-dependent protein</fullName>
    </submittedName>
</protein>
<dbReference type="SUPFAM" id="SSF52242">
    <property type="entry name" value="Cobalamin (vitamin B12)-binding domain"/>
    <property type="match status" value="1"/>
</dbReference>
<dbReference type="InterPro" id="IPR036594">
    <property type="entry name" value="Meth_synthase_dom"/>
</dbReference>
<keyword evidence="1" id="KW-0479">Metal-binding</keyword>
<dbReference type="Pfam" id="PF02310">
    <property type="entry name" value="B12-binding"/>
    <property type="match status" value="1"/>
</dbReference>
<reference evidence="5" key="1">
    <citation type="journal article" date="2019" name="Int. J. Syst. Evol. Microbiol.">
        <title>The Global Catalogue of Microorganisms (GCM) 10K type strain sequencing project: providing services to taxonomists for standard genome sequencing and annotation.</title>
        <authorList>
            <consortium name="The Broad Institute Genomics Platform"/>
            <consortium name="The Broad Institute Genome Sequencing Center for Infectious Disease"/>
            <person name="Wu L."/>
            <person name="Ma J."/>
        </authorList>
    </citation>
    <scope>NUCLEOTIDE SEQUENCE [LARGE SCALE GENOMIC DNA]</scope>
    <source>
        <strain evidence="5">JCM 17342</strain>
    </source>
</reference>
<organism evidence="4 5">
    <name type="scientific">Allokutzneria multivorans</name>
    <dbReference type="NCBI Taxonomy" id="1142134"/>
    <lineage>
        <taxon>Bacteria</taxon>
        <taxon>Bacillati</taxon>
        <taxon>Actinomycetota</taxon>
        <taxon>Actinomycetes</taxon>
        <taxon>Pseudonocardiales</taxon>
        <taxon>Pseudonocardiaceae</taxon>
        <taxon>Allokutzneria</taxon>
    </lineage>
</organism>
<dbReference type="Gene3D" id="3.40.50.280">
    <property type="entry name" value="Cobalamin-binding domain"/>
    <property type="match status" value="1"/>
</dbReference>
<dbReference type="InterPro" id="IPR036724">
    <property type="entry name" value="Cobalamin-bd_sf"/>
</dbReference>
<dbReference type="EMBL" id="BAABAL010000013">
    <property type="protein sequence ID" value="GAA4011624.1"/>
    <property type="molecule type" value="Genomic_DNA"/>
</dbReference>
<evidence type="ECO:0000256" key="1">
    <source>
        <dbReference type="ARBA" id="ARBA00022723"/>
    </source>
</evidence>
<dbReference type="InterPro" id="IPR003759">
    <property type="entry name" value="Cbl-bd_cap"/>
</dbReference>
<evidence type="ECO:0000313" key="4">
    <source>
        <dbReference type="EMBL" id="GAA4011624.1"/>
    </source>
</evidence>
<gene>
    <name evidence="4" type="ORF">GCM10022247_37600</name>
</gene>
<proteinExistence type="predicted"/>